<evidence type="ECO:0008006" key="4">
    <source>
        <dbReference type="Google" id="ProtNLM"/>
    </source>
</evidence>
<keyword evidence="3" id="KW-1185">Reference proteome</keyword>
<accession>A0ABW2A5F1</accession>
<organism evidence="2 3">
    <name type="scientific">Marinobacterium aestuariivivens</name>
    <dbReference type="NCBI Taxonomy" id="1698799"/>
    <lineage>
        <taxon>Bacteria</taxon>
        <taxon>Pseudomonadati</taxon>
        <taxon>Pseudomonadota</taxon>
        <taxon>Gammaproteobacteria</taxon>
        <taxon>Oceanospirillales</taxon>
        <taxon>Oceanospirillaceae</taxon>
        <taxon>Marinobacterium</taxon>
    </lineage>
</organism>
<keyword evidence="1" id="KW-1133">Transmembrane helix</keyword>
<name>A0ABW2A5F1_9GAMM</name>
<keyword evidence="1" id="KW-0472">Membrane</keyword>
<dbReference type="Proteomes" id="UP001596422">
    <property type="component" value="Unassembled WGS sequence"/>
</dbReference>
<dbReference type="EMBL" id="JBHSWE010000001">
    <property type="protein sequence ID" value="MFC6672564.1"/>
    <property type="molecule type" value="Genomic_DNA"/>
</dbReference>
<comment type="caution">
    <text evidence="2">The sequence shown here is derived from an EMBL/GenBank/DDBJ whole genome shotgun (WGS) entry which is preliminary data.</text>
</comment>
<evidence type="ECO:0000256" key="1">
    <source>
        <dbReference type="SAM" id="Phobius"/>
    </source>
</evidence>
<dbReference type="RefSeq" id="WP_379911002.1">
    <property type="nucleotide sequence ID" value="NZ_JBHSWE010000001.1"/>
</dbReference>
<gene>
    <name evidence="2" type="ORF">ACFQDL_22695</name>
</gene>
<feature type="transmembrane region" description="Helical" evidence="1">
    <location>
        <begin position="12"/>
        <end position="31"/>
    </location>
</feature>
<sequence>MTVDAINRKVPWAALSAFAGLMALLAAIWLGPRLLAPPTAASLATPADCDLSAGPCRAAAGESALTLMLNPRQPRALEPLQFQVRTEALDADSISIVLEGRDMYMGYNRIELQPSPADPVLWTGTGELAICTTGEMIWLARVEAGTAGGPATARFEFSAR</sequence>
<proteinExistence type="predicted"/>
<protein>
    <recommendedName>
        <fullName evidence="4">YtkA-like domain-containing protein</fullName>
    </recommendedName>
</protein>
<evidence type="ECO:0000313" key="2">
    <source>
        <dbReference type="EMBL" id="MFC6672564.1"/>
    </source>
</evidence>
<evidence type="ECO:0000313" key="3">
    <source>
        <dbReference type="Proteomes" id="UP001596422"/>
    </source>
</evidence>
<keyword evidence="1" id="KW-0812">Transmembrane</keyword>
<reference evidence="3" key="1">
    <citation type="journal article" date="2019" name="Int. J. Syst. Evol. Microbiol.">
        <title>The Global Catalogue of Microorganisms (GCM) 10K type strain sequencing project: providing services to taxonomists for standard genome sequencing and annotation.</title>
        <authorList>
            <consortium name="The Broad Institute Genomics Platform"/>
            <consortium name="The Broad Institute Genome Sequencing Center for Infectious Disease"/>
            <person name="Wu L."/>
            <person name="Ma J."/>
        </authorList>
    </citation>
    <scope>NUCLEOTIDE SEQUENCE [LARGE SCALE GENOMIC DNA]</scope>
    <source>
        <strain evidence="3">NBRC 111756</strain>
    </source>
</reference>